<dbReference type="OrthoDB" id="5365666at2759"/>
<dbReference type="EMBL" id="PYWC01000019">
    <property type="protein sequence ID" value="PWW77836.1"/>
    <property type="molecule type" value="Genomic_DNA"/>
</dbReference>
<organism evidence="2 3">
    <name type="scientific">Tuber magnatum</name>
    <name type="common">white Piedmont truffle</name>
    <dbReference type="NCBI Taxonomy" id="42249"/>
    <lineage>
        <taxon>Eukaryota</taxon>
        <taxon>Fungi</taxon>
        <taxon>Dikarya</taxon>
        <taxon>Ascomycota</taxon>
        <taxon>Pezizomycotina</taxon>
        <taxon>Pezizomycetes</taxon>
        <taxon>Pezizales</taxon>
        <taxon>Tuberaceae</taxon>
        <taxon>Tuber</taxon>
    </lineage>
</organism>
<comment type="caution">
    <text evidence="2">The sequence shown here is derived from an EMBL/GenBank/DDBJ whole genome shotgun (WGS) entry which is preliminary data.</text>
</comment>
<evidence type="ECO:0000256" key="1">
    <source>
        <dbReference type="SAM" id="MobiDB-lite"/>
    </source>
</evidence>
<evidence type="ECO:0000313" key="2">
    <source>
        <dbReference type="EMBL" id="PWW77836.1"/>
    </source>
</evidence>
<dbReference type="Proteomes" id="UP000246991">
    <property type="component" value="Unassembled WGS sequence"/>
</dbReference>
<dbReference type="AlphaFoldDB" id="A0A317SWR2"/>
<feature type="compositionally biased region" description="Polar residues" evidence="1">
    <location>
        <begin position="1"/>
        <end position="10"/>
    </location>
</feature>
<reference evidence="2 3" key="1">
    <citation type="submission" date="2018-03" db="EMBL/GenBank/DDBJ databases">
        <title>Genomes of Pezizomycetes fungi and the evolution of truffles.</title>
        <authorList>
            <person name="Murat C."/>
            <person name="Payen T."/>
            <person name="Noel B."/>
            <person name="Kuo A."/>
            <person name="Martin F.M."/>
        </authorList>
    </citation>
    <scope>NUCLEOTIDE SEQUENCE [LARGE SCALE GENOMIC DNA]</scope>
    <source>
        <strain evidence="2">091103-1</strain>
    </source>
</reference>
<evidence type="ECO:0000313" key="3">
    <source>
        <dbReference type="Proteomes" id="UP000246991"/>
    </source>
</evidence>
<gene>
    <name evidence="2" type="ORF">C7212DRAFT_362445</name>
</gene>
<proteinExistence type="predicted"/>
<feature type="region of interest" description="Disordered" evidence="1">
    <location>
        <begin position="216"/>
        <end position="240"/>
    </location>
</feature>
<sequence length="267" mass="29388">MSTTQCSTDAGPSKPPIAPAHMTDEETEKQIASILTTAGSTMSKIRRKADRWSEGTRNREYNLARAKDYETQAFAQFNYMASCIRDYWSSHDDIGTGEFIRDIGEAKDNLLIILRELVFEIGNTGQTKLASIKEVEEEGYGEDRSRLAREVGSLSIYEAGVKCDEGGNGLEIVMSAVEESTARLVDAICSLEGLSASGRTRKTLRERISLAGLGFRPSSRNGVPRGKAPAVENRSERKRDKFKRVLQRKLSFKGKGTPVSFSPAGLP</sequence>
<name>A0A317SWR2_9PEZI</name>
<keyword evidence="3" id="KW-1185">Reference proteome</keyword>
<feature type="region of interest" description="Disordered" evidence="1">
    <location>
        <begin position="1"/>
        <end position="24"/>
    </location>
</feature>
<protein>
    <submittedName>
        <fullName evidence="2">Uncharacterized protein</fullName>
    </submittedName>
</protein>
<accession>A0A317SWR2</accession>